<dbReference type="SUPFAM" id="SSF53613">
    <property type="entry name" value="Ribokinase-like"/>
    <property type="match status" value="1"/>
</dbReference>
<evidence type="ECO:0000256" key="5">
    <source>
        <dbReference type="ARBA" id="ARBA00022840"/>
    </source>
</evidence>
<dbReference type="NCBIfam" id="TIGR03828">
    <property type="entry name" value="pfkB"/>
    <property type="match status" value="1"/>
</dbReference>
<dbReference type="GO" id="GO:0005524">
    <property type="term" value="F:ATP binding"/>
    <property type="evidence" value="ECO:0007669"/>
    <property type="project" value="UniProtKB-UniRule"/>
</dbReference>
<dbReference type="GO" id="GO:0005829">
    <property type="term" value="C:cytosol"/>
    <property type="evidence" value="ECO:0007669"/>
    <property type="project" value="TreeGrafter"/>
</dbReference>
<evidence type="ECO:0000256" key="3">
    <source>
        <dbReference type="ARBA" id="ARBA00022741"/>
    </source>
</evidence>
<dbReference type="GO" id="GO:0009024">
    <property type="term" value="F:tagatose-6-phosphate kinase activity"/>
    <property type="evidence" value="ECO:0007669"/>
    <property type="project" value="UniProtKB-EC"/>
</dbReference>
<comment type="catalytic activity">
    <reaction evidence="6 8">
        <text>beta-D-fructose 1-phosphate + ATP = beta-D-fructose 1,6-bisphosphate + ADP + H(+)</text>
        <dbReference type="Rhea" id="RHEA:14213"/>
        <dbReference type="ChEBI" id="CHEBI:15378"/>
        <dbReference type="ChEBI" id="CHEBI:30616"/>
        <dbReference type="ChEBI" id="CHEBI:32966"/>
        <dbReference type="ChEBI" id="CHEBI:138881"/>
        <dbReference type="ChEBI" id="CHEBI:456216"/>
        <dbReference type="EC" id="2.7.1.56"/>
    </reaction>
</comment>
<dbReference type="UniPathway" id="UPA00704">
    <property type="reaction ID" value="UER00715"/>
</dbReference>
<protein>
    <recommendedName>
        <fullName evidence="7">Tagatose-6-phosphate kinase</fullName>
        <ecNumber evidence="7">2.7.1.144</ecNumber>
    </recommendedName>
</protein>
<dbReference type="Proteomes" id="UP000515928">
    <property type="component" value="Chromosome"/>
</dbReference>
<gene>
    <name evidence="10" type="primary">pfkB</name>
    <name evidence="10" type="ORF">H9L01_05080</name>
</gene>
<comment type="similarity">
    <text evidence="1">Belongs to the carbohydrate kinase pfkB family.</text>
</comment>
<accession>A0A7G9S1K7</accession>
<feature type="domain" description="Carbohydrate kinase PfkB" evidence="9">
    <location>
        <begin position="7"/>
        <end position="292"/>
    </location>
</feature>
<evidence type="ECO:0000313" key="11">
    <source>
        <dbReference type="Proteomes" id="UP000515928"/>
    </source>
</evidence>
<evidence type="ECO:0000313" key="10">
    <source>
        <dbReference type="EMBL" id="QNN61732.1"/>
    </source>
</evidence>
<proteinExistence type="inferred from homology"/>
<dbReference type="RefSeq" id="WP_187534925.1">
    <property type="nucleotide sequence ID" value="NZ_CBCSHU010000022.1"/>
</dbReference>
<dbReference type="GO" id="GO:0005988">
    <property type="term" value="P:lactose metabolic process"/>
    <property type="evidence" value="ECO:0007669"/>
    <property type="project" value="UniProtKB-KW"/>
</dbReference>
<evidence type="ECO:0000256" key="8">
    <source>
        <dbReference type="RuleBase" id="RU369061"/>
    </source>
</evidence>
<keyword evidence="11" id="KW-1185">Reference proteome</keyword>
<dbReference type="EMBL" id="CP060715">
    <property type="protein sequence ID" value="QNN61732.1"/>
    <property type="molecule type" value="Genomic_DNA"/>
</dbReference>
<dbReference type="GO" id="GO:0008662">
    <property type="term" value="F:1-phosphofructokinase activity"/>
    <property type="evidence" value="ECO:0007669"/>
    <property type="project" value="UniProtKB-UniRule"/>
</dbReference>
<keyword evidence="4 8" id="KW-0418">Kinase</keyword>
<dbReference type="FunFam" id="3.40.1190.20:FF:000001">
    <property type="entry name" value="Phosphofructokinase"/>
    <property type="match status" value="1"/>
</dbReference>
<dbReference type="GO" id="GO:2001059">
    <property type="term" value="P:D-tagatose 6-phosphate catabolic process"/>
    <property type="evidence" value="ECO:0007669"/>
    <property type="project" value="UniProtKB-UniPathway"/>
</dbReference>
<dbReference type="CDD" id="cd01164">
    <property type="entry name" value="FruK_PfkB_like"/>
    <property type="match status" value="1"/>
</dbReference>
<name>A0A7G9S1K7_9FIRM</name>
<dbReference type="PANTHER" id="PTHR46566:SF2">
    <property type="entry name" value="ATP-DEPENDENT 6-PHOSPHOFRUCTOKINASE ISOZYME 2"/>
    <property type="match status" value="1"/>
</dbReference>
<keyword evidence="2 7" id="KW-0808">Transferase</keyword>
<evidence type="ECO:0000256" key="6">
    <source>
        <dbReference type="ARBA" id="ARBA00047745"/>
    </source>
</evidence>
<dbReference type="KEGG" id="eio:H9L01_05080"/>
<dbReference type="InterPro" id="IPR029056">
    <property type="entry name" value="Ribokinase-like"/>
</dbReference>
<reference evidence="10 11" key="1">
    <citation type="submission" date="2020-08" db="EMBL/GenBank/DDBJ databases">
        <title>Genome sequence of Erysipelothrix inopinata DSM 15511T.</title>
        <authorList>
            <person name="Hyun D.-W."/>
            <person name="Bae J.-W."/>
        </authorList>
    </citation>
    <scope>NUCLEOTIDE SEQUENCE [LARGE SCALE GENOMIC DNA]</scope>
    <source>
        <strain evidence="10 11">DSM 15511</strain>
    </source>
</reference>
<keyword evidence="3 7" id="KW-0547">Nucleotide-binding</keyword>
<comment type="catalytic activity">
    <reaction evidence="7">
        <text>D-tagatofuranose 6-phosphate + ATP = D-tagatofuranose 1,6-bisphosphate + ADP + H(+)</text>
        <dbReference type="Rhea" id="RHEA:12420"/>
        <dbReference type="ChEBI" id="CHEBI:15378"/>
        <dbReference type="ChEBI" id="CHEBI:30616"/>
        <dbReference type="ChEBI" id="CHEBI:58694"/>
        <dbReference type="ChEBI" id="CHEBI:58695"/>
        <dbReference type="ChEBI" id="CHEBI:456216"/>
        <dbReference type="EC" id="2.7.1.144"/>
    </reaction>
</comment>
<dbReference type="GO" id="GO:0044281">
    <property type="term" value="P:small molecule metabolic process"/>
    <property type="evidence" value="ECO:0007669"/>
    <property type="project" value="UniProtKB-ARBA"/>
</dbReference>
<dbReference type="EC" id="2.7.1.144" evidence="7"/>
<evidence type="ECO:0000256" key="2">
    <source>
        <dbReference type="ARBA" id="ARBA00022679"/>
    </source>
</evidence>
<evidence type="ECO:0000256" key="4">
    <source>
        <dbReference type="ARBA" id="ARBA00022777"/>
    </source>
</evidence>
<dbReference type="InterPro" id="IPR002173">
    <property type="entry name" value="Carboh/pur_kinase_PfkB_CS"/>
</dbReference>
<dbReference type="AlphaFoldDB" id="A0A7G9S1K7"/>
<dbReference type="PROSITE" id="PS00584">
    <property type="entry name" value="PFKB_KINASES_2"/>
    <property type="match status" value="1"/>
</dbReference>
<dbReference type="Pfam" id="PF00294">
    <property type="entry name" value="PfkB"/>
    <property type="match status" value="1"/>
</dbReference>
<evidence type="ECO:0000259" key="9">
    <source>
        <dbReference type="Pfam" id="PF00294"/>
    </source>
</evidence>
<keyword evidence="5 7" id="KW-0067">ATP-binding</keyword>
<dbReference type="GO" id="GO:0016052">
    <property type="term" value="P:carbohydrate catabolic process"/>
    <property type="evidence" value="ECO:0007669"/>
    <property type="project" value="UniProtKB-ARBA"/>
</dbReference>
<dbReference type="NCBIfam" id="TIGR03168">
    <property type="entry name" value="1-PFK"/>
    <property type="match status" value="1"/>
</dbReference>
<dbReference type="InterPro" id="IPR022463">
    <property type="entry name" value="1-PFruKinase"/>
</dbReference>
<dbReference type="InterPro" id="IPR011611">
    <property type="entry name" value="PfkB_dom"/>
</dbReference>
<comment type="similarity">
    <text evidence="7">Belongs to the carbohydrate kinase PfkB family. LacC subfamily.</text>
</comment>
<organism evidence="10 11">
    <name type="scientific">Erysipelothrix inopinata</name>
    <dbReference type="NCBI Taxonomy" id="225084"/>
    <lineage>
        <taxon>Bacteria</taxon>
        <taxon>Bacillati</taxon>
        <taxon>Bacillota</taxon>
        <taxon>Erysipelotrichia</taxon>
        <taxon>Erysipelotrichales</taxon>
        <taxon>Erysipelotrichaceae</taxon>
        <taxon>Erysipelothrix</taxon>
    </lineage>
</organism>
<comment type="pathway">
    <text evidence="7">Carbohydrate metabolism; D-tagatose 6-phosphate degradation; D-glyceraldehyde 3-phosphate and glycerone phosphate from D-tagatose 6-phosphate: step 1/2.</text>
</comment>
<dbReference type="PIRSF" id="PIRSF000535">
    <property type="entry name" value="1PFK/6PFK/LacC"/>
    <property type="match status" value="1"/>
</dbReference>
<comment type="function">
    <text evidence="8">Catalyzes the ATP-dependent phosphorylation of fructose-l-phosphate to fructose-l,6-bisphosphate.</text>
</comment>
<dbReference type="Gene3D" id="3.40.1190.20">
    <property type="match status" value="1"/>
</dbReference>
<keyword evidence="7" id="KW-0423">Lactose metabolism</keyword>
<sequence length="311" mass="34126">MSIITVTLNPAIDKTIYCDSFELGATNRIQHVTEDIAGKGINVSKNLREHHLESTLVAVFAGHNGDRSYRFLIGENYDVVKIDAIGETRINQKIVDKSGTTTELNEKGPSITQDTIDDLYTWIKNNVKTDDIVILSGSLPQGAPTDIYGEIIRICHTLSAKTILDASGECLVDAIKAKPFCVKPNDDEIQTLLELDRKPTKEEMLVYGKQLIQEGIEKVVISLGKEGAYFIDKERILKGKGLELKSLSSVGAGDAMVSALAYSFYHHETYDQIVKRAIATSGAAVETEGTKPGKQSRVLELMELVKIEKGA</sequence>
<dbReference type="InterPro" id="IPR017583">
    <property type="entry name" value="Tagatose/fructose_Pkinase"/>
</dbReference>
<evidence type="ECO:0000256" key="7">
    <source>
        <dbReference type="PIRNR" id="PIRNR000535"/>
    </source>
</evidence>
<dbReference type="PANTHER" id="PTHR46566">
    <property type="entry name" value="1-PHOSPHOFRUCTOKINASE-RELATED"/>
    <property type="match status" value="1"/>
</dbReference>
<evidence type="ECO:0000256" key="1">
    <source>
        <dbReference type="ARBA" id="ARBA00005380"/>
    </source>
</evidence>